<evidence type="ECO:0000313" key="3">
    <source>
        <dbReference type="EMBL" id="MDH8677145.1"/>
    </source>
</evidence>
<dbReference type="PANTHER" id="PTHR30032:SF4">
    <property type="entry name" value="AMIDASE ENHANCER"/>
    <property type="match status" value="1"/>
</dbReference>
<dbReference type="RefSeq" id="WP_281092943.1">
    <property type="nucleotide sequence ID" value="NZ_JARYZI010000001.1"/>
</dbReference>
<evidence type="ECO:0000256" key="1">
    <source>
        <dbReference type="SAM" id="SignalP"/>
    </source>
</evidence>
<dbReference type="InterPro" id="IPR051922">
    <property type="entry name" value="Bact_Sporulation_Assoc"/>
</dbReference>
<name>A0ABT6N9Q2_9FIRM</name>
<dbReference type="Pfam" id="PF08486">
    <property type="entry name" value="SpoIID"/>
    <property type="match status" value="1"/>
</dbReference>
<dbReference type="Proteomes" id="UP001158045">
    <property type="component" value="Unassembled WGS sequence"/>
</dbReference>
<accession>A0ABT6N9Q2</accession>
<organism evidence="3 4">
    <name type="scientific">Fusibacter bizertensis</name>
    <dbReference type="NCBI Taxonomy" id="1488331"/>
    <lineage>
        <taxon>Bacteria</taxon>
        <taxon>Bacillati</taxon>
        <taxon>Bacillota</taxon>
        <taxon>Clostridia</taxon>
        <taxon>Eubacteriales</taxon>
        <taxon>Eubacteriales Family XII. Incertae Sedis</taxon>
        <taxon>Fusibacter</taxon>
    </lineage>
</organism>
<dbReference type="PANTHER" id="PTHR30032">
    <property type="entry name" value="N-ACETYLMURAMOYL-L-ALANINE AMIDASE-RELATED"/>
    <property type="match status" value="1"/>
</dbReference>
<evidence type="ECO:0000313" key="4">
    <source>
        <dbReference type="Proteomes" id="UP001158045"/>
    </source>
</evidence>
<keyword evidence="1" id="KW-0732">Signal</keyword>
<dbReference type="InterPro" id="IPR013486">
    <property type="entry name" value="SpoIID/LytB"/>
</dbReference>
<feature type="signal peptide" evidence="1">
    <location>
        <begin position="1"/>
        <end position="36"/>
    </location>
</feature>
<dbReference type="EMBL" id="JARYZI010000001">
    <property type="protein sequence ID" value="MDH8677145.1"/>
    <property type="molecule type" value="Genomic_DNA"/>
</dbReference>
<sequence length="596" mass="65513">MKDKLKHNNSLNLKLKIYLSLAVLLMFICTTAPNFAASMSQVDVGIIYGQNNQYPIGVTSEDGFILTFEAANIGTQSIDFSAYKNLLIYKDGYYEPSGRTLITSNEGYYANGQVKGGYHLQIGDSFQTYDEAISLLAVFQGVINDVYLVYDDSWRIFQGVYLDENSALSQIAALTPFISGNTISLVQPTPTRVIIATKEKILFSYDSSEQNFLFHTSVFDLNGIKYRNSFYVTRLPGSDFTFVNRVTMKEYLYGVLPKEASSSWPIEALKAQAIASKNFALTIGSKYAAYGFDVDTTVNSQVYGGYSVESEICNKAVDETNGYALAVDGVVVPLYFHANSGGITDNSENVWSSALPYLKSTLDLYSLGAPNTDWNVTLNKFDIESKLISAGYSLGSLKTINILERADSGRVLKLEFIGTLSKATLAKDKIRAVLGSTVIKSNLFSFDKATAITDVTMLKNPVQTTTQGNTGPSKEIGGDMPKLLIDNGSIYGQFLDNTQIEVYQAGSKSAIKVDKDALLKANDIYSAITTVTKPYLYNSTESFDISSGNVIFYGHGYGHGLGMSQWGAKAMADLGKSYEEILKFYYKNTELIQLDE</sequence>
<gene>
    <name evidence="3" type="ORF">QE109_03235</name>
</gene>
<reference evidence="3 4" key="1">
    <citation type="submission" date="2023-04" db="EMBL/GenBank/DDBJ databases">
        <title>Fusibacter bizertensis strain WBS, isolated from littoral bottom sediments of the Arctic seas - biochemical and genomic analysis.</title>
        <authorList>
            <person name="Brioukhanov A.L."/>
        </authorList>
    </citation>
    <scope>NUCLEOTIDE SEQUENCE [LARGE SCALE GENOMIC DNA]</scope>
    <source>
        <strain evidence="3 4">WBS</strain>
    </source>
</reference>
<evidence type="ECO:0000259" key="2">
    <source>
        <dbReference type="Pfam" id="PF08486"/>
    </source>
</evidence>
<proteinExistence type="predicted"/>
<keyword evidence="4" id="KW-1185">Reference proteome</keyword>
<feature type="chain" id="PRO_5045801931" evidence="1">
    <location>
        <begin position="37"/>
        <end position="596"/>
    </location>
</feature>
<feature type="domain" description="Sporulation stage II protein D amidase enhancer LytB N-terminal" evidence="2">
    <location>
        <begin position="239"/>
        <end position="325"/>
    </location>
</feature>
<comment type="caution">
    <text evidence="3">The sequence shown here is derived from an EMBL/GenBank/DDBJ whole genome shotgun (WGS) entry which is preliminary data.</text>
</comment>
<dbReference type="InterPro" id="IPR013693">
    <property type="entry name" value="SpoIID/LytB_N"/>
</dbReference>
<protein>
    <submittedName>
        <fullName evidence="3">SpoIID/LytB domain-containing protein</fullName>
    </submittedName>
</protein>
<dbReference type="NCBIfam" id="TIGR02669">
    <property type="entry name" value="SpoIID_LytB"/>
    <property type="match status" value="1"/>
</dbReference>